<dbReference type="EMBL" id="AVPG01000016">
    <property type="protein sequence ID" value="KGX86072.1"/>
    <property type="molecule type" value="Genomic_DNA"/>
</dbReference>
<evidence type="ECO:0000256" key="1">
    <source>
        <dbReference type="SAM" id="Phobius"/>
    </source>
</evidence>
<evidence type="ECO:0000313" key="3">
    <source>
        <dbReference type="Proteomes" id="UP000030401"/>
    </source>
</evidence>
<evidence type="ECO:0000313" key="2">
    <source>
        <dbReference type="EMBL" id="KGX86072.1"/>
    </source>
</evidence>
<gene>
    <name evidence="2" type="ORF">N784_05790</name>
</gene>
<dbReference type="STRING" id="1385512.N784_05790"/>
<keyword evidence="1" id="KW-0812">Transmembrane</keyword>
<reference evidence="2 3" key="1">
    <citation type="submission" date="2013-08" db="EMBL/GenBank/DDBJ databases">
        <authorList>
            <person name="Huang J."/>
            <person name="Wang G."/>
        </authorList>
    </citation>
    <scope>NUCLEOTIDE SEQUENCE [LARGE SCALE GENOMIC DNA]</scope>
    <source>
        <strain evidence="2 3">JSM 072002</strain>
    </source>
</reference>
<keyword evidence="1" id="KW-1133">Transmembrane helix</keyword>
<dbReference type="Proteomes" id="UP000030401">
    <property type="component" value="Unassembled WGS sequence"/>
</dbReference>
<proteinExistence type="predicted"/>
<feature type="transmembrane region" description="Helical" evidence="1">
    <location>
        <begin position="33"/>
        <end position="54"/>
    </location>
</feature>
<protein>
    <submittedName>
        <fullName evidence="2">Uncharacterized protein</fullName>
    </submittedName>
</protein>
<sequence length="56" mass="6403">MGLYYFLLMFIGIVLLVRGLFKNDGTKKIKIVYIVVGVIIIILSIILLMPGTIFEW</sequence>
<name>A0A0A5HR41_9BACI</name>
<keyword evidence="3" id="KW-1185">Reference proteome</keyword>
<comment type="caution">
    <text evidence="2">The sequence shown here is derived from an EMBL/GenBank/DDBJ whole genome shotgun (WGS) entry which is preliminary data.</text>
</comment>
<keyword evidence="1" id="KW-0472">Membrane</keyword>
<organism evidence="2 3">
    <name type="scientific">Pontibacillus litoralis JSM 072002</name>
    <dbReference type="NCBI Taxonomy" id="1385512"/>
    <lineage>
        <taxon>Bacteria</taxon>
        <taxon>Bacillati</taxon>
        <taxon>Bacillota</taxon>
        <taxon>Bacilli</taxon>
        <taxon>Bacillales</taxon>
        <taxon>Bacillaceae</taxon>
        <taxon>Pontibacillus</taxon>
    </lineage>
</organism>
<dbReference type="AlphaFoldDB" id="A0A0A5HR41"/>
<dbReference type="RefSeq" id="WP_198134421.1">
    <property type="nucleotide sequence ID" value="NZ_AVPG01000016.1"/>
</dbReference>
<accession>A0A0A5HR41</accession>
<feature type="transmembrane region" description="Helical" evidence="1">
    <location>
        <begin position="6"/>
        <end position="21"/>
    </location>
</feature>